<evidence type="ECO:0008006" key="4">
    <source>
        <dbReference type="Google" id="ProtNLM"/>
    </source>
</evidence>
<proteinExistence type="predicted"/>
<feature type="transmembrane region" description="Helical" evidence="1">
    <location>
        <begin position="50"/>
        <end position="68"/>
    </location>
</feature>
<evidence type="ECO:0000313" key="3">
    <source>
        <dbReference type="Proteomes" id="UP000748308"/>
    </source>
</evidence>
<dbReference type="Proteomes" id="UP000748308">
    <property type="component" value="Unassembled WGS sequence"/>
</dbReference>
<feature type="transmembrane region" description="Helical" evidence="1">
    <location>
        <begin position="23"/>
        <end position="44"/>
    </location>
</feature>
<accession>A0A937XAZ9</accession>
<feature type="transmembrane region" description="Helical" evidence="1">
    <location>
        <begin position="109"/>
        <end position="132"/>
    </location>
</feature>
<comment type="caution">
    <text evidence="2">The sequence shown here is derived from an EMBL/GenBank/DDBJ whole genome shotgun (WGS) entry which is preliminary data.</text>
</comment>
<dbReference type="AlphaFoldDB" id="A0A937XAZ9"/>
<keyword evidence="1" id="KW-0472">Membrane</keyword>
<name>A0A937XAZ9_UNCEI</name>
<sequence>MSFETLKGGGGAVGSDRGAIRRILTTTAILAALIGLALSVYAGWAWAVGFLGGAAAGGLNLAFLSGLAGEIVRPGPRRKWRIAVLLALKMPVVYGGLAGLLLWKALPVTAIVLGFSFVLIVIVLKAAGRLILGSRLSAPPRTRDGGGSNG</sequence>
<reference evidence="2" key="1">
    <citation type="submission" date="2019-03" db="EMBL/GenBank/DDBJ databases">
        <title>Lake Tanganyika Metagenome-Assembled Genomes (MAGs).</title>
        <authorList>
            <person name="Tran P."/>
        </authorList>
    </citation>
    <scope>NUCLEOTIDE SEQUENCE</scope>
    <source>
        <strain evidence="2">M_DeepCast_400m_m2_100</strain>
    </source>
</reference>
<dbReference type="EMBL" id="VGIY01000539">
    <property type="protein sequence ID" value="MBM3318906.1"/>
    <property type="molecule type" value="Genomic_DNA"/>
</dbReference>
<feature type="transmembrane region" description="Helical" evidence="1">
    <location>
        <begin position="80"/>
        <end position="103"/>
    </location>
</feature>
<evidence type="ECO:0000313" key="2">
    <source>
        <dbReference type="EMBL" id="MBM3318906.1"/>
    </source>
</evidence>
<organism evidence="2 3">
    <name type="scientific">Eiseniibacteriota bacterium</name>
    <dbReference type="NCBI Taxonomy" id="2212470"/>
    <lineage>
        <taxon>Bacteria</taxon>
        <taxon>Candidatus Eiseniibacteriota</taxon>
    </lineage>
</organism>
<keyword evidence="1" id="KW-0812">Transmembrane</keyword>
<evidence type="ECO:0000256" key="1">
    <source>
        <dbReference type="SAM" id="Phobius"/>
    </source>
</evidence>
<keyword evidence="1" id="KW-1133">Transmembrane helix</keyword>
<gene>
    <name evidence="2" type="ORF">FJY75_13745</name>
</gene>
<protein>
    <recommendedName>
        <fullName evidence="4">ATP synthase subunit I</fullName>
    </recommendedName>
</protein>